<evidence type="ECO:0000256" key="6">
    <source>
        <dbReference type="ARBA" id="ARBA00023163"/>
    </source>
</evidence>
<dbReference type="Gene3D" id="1.10.10.60">
    <property type="entry name" value="Homeodomain-like"/>
    <property type="match status" value="1"/>
</dbReference>
<dbReference type="SUPFAM" id="SSF46689">
    <property type="entry name" value="Homeodomain-like"/>
    <property type="match status" value="1"/>
</dbReference>
<feature type="domain" description="Response regulatory" evidence="9">
    <location>
        <begin position="6"/>
        <end position="120"/>
    </location>
</feature>
<name>A0A6M1RXC8_9BACT</name>
<dbReference type="InterPro" id="IPR011006">
    <property type="entry name" value="CheY-like_superfamily"/>
</dbReference>
<dbReference type="SMART" id="SM00382">
    <property type="entry name" value="AAA"/>
    <property type="match status" value="1"/>
</dbReference>
<evidence type="ECO:0000256" key="5">
    <source>
        <dbReference type="ARBA" id="ARBA00023015"/>
    </source>
</evidence>
<dbReference type="RefSeq" id="WP_165108448.1">
    <property type="nucleotide sequence ID" value="NZ_JAAKYA010000081.1"/>
</dbReference>
<evidence type="ECO:0000256" key="7">
    <source>
        <dbReference type="PROSITE-ProRule" id="PRU00169"/>
    </source>
</evidence>
<keyword evidence="5" id="KW-0805">Transcription regulation</keyword>
<evidence type="ECO:0000313" key="11">
    <source>
        <dbReference type="Proteomes" id="UP000477311"/>
    </source>
</evidence>
<dbReference type="PROSITE" id="PS00675">
    <property type="entry name" value="SIGMA54_INTERACT_1"/>
    <property type="match status" value="1"/>
</dbReference>
<feature type="domain" description="Sigma-54 factor interaction" evidence="8">
    <location>
        <begin position="139"/>
        <end position="364"/>
    </location>
</feature>
<dbReference type="Pfam" id="PF02954">
    <property type="entry name" value="HTH_8"/>
    <property type="match status" value="1"/>
</dbReference>
<dbReference type="Proteomes" id="UP000477311">
    <property type="component" value="Unassembled WGS sequence"/>
</dbReference>
<dbReference type="PRINTS" id="PR01590">
    <property type="entry name" value="HTHFIS"/>
</dbReference>
<evidence type="ECO:0000313" key="10">
    <source>
        <dbReference type="EMBL" id="NGO40131.1"/>
    </source>
</evidence>
<dbReference type="GO" id="GO:0006355">
    <property type="term" value="P:regulation of DNA-templated transcription"/>
    <property type="evidence" value="ECO:0007669"/>
    <property type="project" value="InterPro"/>
</dbReference>
<proteinExistence type="predicted"/>
<keyword evidence="6" id="KW-0804">Transcription</keyword>
<dbReference type="InterPro" id="IPR025944">
    <property type="entry name" value="Sigma_54_int_dom_CS"/>
</dbReference>
<keyword evidence="4" id="KW-0902">Two-component regulatory system</keyword>
<dbReference type="SUPFAM" id="SSF52172">
    <property type="entry name" value="CheY-like"/>
    <property type="match status" value="1"/>
</dbReference>
<keyword evidence="3" id="KW-0067">ATP-binding</keyword>
<evidence type="ECO:0000256" key="1">
    <source>
        <dbReference type="ARBA" id="ARBA00022553"/>
    </source>
</evidence>
<dbReference type="GO" id="GO:0043565">
    <property type="term" value="F:sequence-specific DNA binding"/>
    <property type="evidence" value="ECO:0007669"/>
    <property type="project" value="InterPro"/>
</dbReference>
<keyword evidence="2" id="KW-0547">Nucleotide-binding</keyword>
<dbReference type="InterPro" id="IPR027417">
    <property type="entry name" value="P-loop_NTPase"/>
</dbReference>
<dbReference type="InterPro" id="IPR002197">
    <property type="entry name" value="HTH_Fis"/>
</dbReference>
<dbReference type="Pfam" id="PF25601">
    <property type="entry name" value="AAA_lid_14"/>
    <property type="match status" value="1"/>
</dbReference>
<evidence type="ECO:0000256" key="3">
    <source>
        <dbReference type="ARBA" id="ARBA00022840"/>
    </source>
</evidence>
<protein>
    <submittedName>
        <fullName evidence="10">Sigma-54-dependent Fis family transcriptional regulator</fullName>
    </submittedName>
</protein>
<dbReference type="SMART" id="SM00448">
    <property type="entry name" value="REC"/>
    <property type="match status" value="1"/>
</dbReference>
<dbReference type="GO" id="GO:0000160">
    <property type="term" value="P:phosphorelay signal transduction system"/>
    <property type="evidence" value="ECO:0007669"/>
    <property type="project" value="UniProtKB-KW"/>
</dbReference>
<keyword evidence="11" id="KW-1185">Reference proteome</keyword>
<dbReference type="PROSITE" id="PS00688">
    <property type="entry name" value="SIGMA54_INTERACT_3"/>
    <property type="match status" value="1"/>
</dbReference>
<dbReference type="Gene3D" id="3.40.50.2300">
    <property type="match status" value="1"/>
</dbReference>
<gene>
    <name evidence="10" type="ORF">G4L39_12110</name>
</gene>
<evidence type="ECO:0000256" key="2">
    <source>
        <dbReference type="ARBA" id="ARBA00022741"/>
    </source>
</evidence>
<accession>A0A6M1RXC8</accession>
<evidence type="ECO:0000256" key="4">
    <source>
        <dbReference type="ARBA" id="ARBA00023012"/>
    </source>
</evidence>
<dbReference type="InterPro" id="IPR009057">
    <property type="entry name" value="Homeodomain-like_sf"/>
</dbReference>
<comment type="caution">
    <text evidence="10">The sequence shown here is derived from an EMBL/GenBank/DDBJ whole genome shotgun (WGS) entry which is preliminary data.</text>
</comment>
<dbReference type="InterPro" id="IPR001789">
    <property type="entry name" value="Sig_transdc_resp-reg_receiver"/>
</dbReference>
<reference evidence="10 11" key="1">
    <citation type="submission" date="2020-02" db="EMBL/GenBank/DDBJ databases">
        <title>Draft genome sequence of Limisphaera ngatamarikiensis NGM72.4T, a thermophilic Verrucomicrobia grouped in subdivision 3.</title>
        <authorList>
            <person name="Carere C.R."/>
            <person name="Steen J."/>
            <person name="Hugenholtz P."/>
            <person name="Stott M.B."/>
        </authorList>
    </citation>
    <scope>NUCLEOTIDE SEQUENCE [LARGE SCALE GENOMIC DNA]</scope>
    <source>
        <strain evidence="10 11">NGM72.4</strain>
    </source>
</reference>
<dbReference type="Gene3D" id="3.40.50.300">
    <property type="entry name" value="P-loop containing nucleotide triphosphate hydrolases"/>
    <property type="match status" value="1"/>
</dbReference>
<sequence length="451" mass="50227">MNRAPRILIVDDDPGQRSLLESFLRGRGYATLTAASGEEALEILEREPVDLLISDVRMPGISGLETLRRARRQNALLPVLLVTAYADIREAVGAMRDGALNYLPKPIDLEELLQLVRQATGQTSGRPDLGPRPELPPDVIAVSPQMQAVFRDAALVAASESRVLITGESGVGKEVVADLIHAWSPRARGPLIKINCAAIPETLLESELFGHEKGAFTGATRQRIGRFEEARGGTLFLDEIGDMALPLQAKLLRVIQDGRFQRIGSNLDIHSDARIIASTNRDLETAVREGRFREDLYYRLNVVELHVPPLRERPEDILPLATHFLRQFTGGRARFAPSVAEILHRYPWPGNVRELRNVMERAALLCRGELVLPEHLPARILRTLQETEATAGSPESLRLEEVEREKILETLQRCGFNRTETARVLGISRRALVYKLQRYRAAGYLVDPPGS</sequence>
<dbReference type="PROSITE" id="PS50110">
    <property type="entry name" value="RESPONSE_REGULATORY"/>
    <property type="match status" value="1"/>
</dbReference>
<dbReference type="InterPro" id="IPR025662">
    <property type="entry name" value="Sigma_54_int_dom_ATP-bd_1"/>
</dbReference>
<feature type="modified residue" description="4-aspartylphosphate" evidence="7">
    <location>
        <position position="55"/>
    </location>
</feature>
<dbReference type="Pfam" id="PF00158">
    <property type="entry name" value="Sigma54_activat"/>
    <property type="match status" value="1"/>
</dbReference>
<evidence type="ECO:0000259" key="8">
    <source>
        <dbReference type="PROSITE" id="PS50045"/>
    </source>
</evidence>
<dbReference type="FunFam" id="3.40.50.2300:FF:000018">
    <property type="entry name" value="DNA-binding transcriptional regulator NtrC"/>
    <property type="match status" value="1"/>
</dbReference>
<evidence type="ECO:0000259" key="9">
    <source>
        <dbReference type="PROSITE" id="PS50110"/>
    </source>
</evidence>
<dbReference type="InterPro" id="IPR058031">
    <property type="entry name" value="AAA_lid_NorR"/>
</dbReference>
<dbReference type="Gene3D" id="1.10.8.60">
    <property type="match status" value="1"/>
</dbReference>
<dbReference type="InterPro" id="IPR003593">
    <property type="entry name" value="AAA+_ATPase"/>
</dbReference>
<dbReference type="FunFam" id="3.40.50.300:FF:000006">
    <property type="entry name" value="DNA-binding transcriptional regulator NtrC"/>
    <property type="match status" value="1"/>
</dbReference>
<dbReference type="GO" id="GO:0005524">
    <property type="term" value="F:ATP binding"/>
    <property type="evidence" value="ECO:0007669"/>
    <property type="project" value="UniProtKB-KW"/>
</dbReference>
<dbReference type="AlphaFoldDB" id="A0A6M1RXC8"/>
<organism evidence="10 11">
    <name type="scientific">Limisphaera ngatamarikiensis</name>
    <dbReference type="NCBI Taxonomy" id="1324935"/>
    <lineage>
        <taxon>Bacteria</taxon>
        <taxon>Pseudomonadati</taxon>
        <taxon>Verrucomicrobiota</taxon>
        <taxon>Verrucomicrobiia</taxon>
        <taxon>Limisphaerales</taxon>
        <taxon>Limisphaeraceae</taxon>
        <taxon>Limisphaera</taxon>
    </lineage>
</organism>
<dbReference type="CDD" id="cd00156">
    <property type="entry name" value="REC"/>
    <property type="match status" value="1"/>
</dbReference>
<dbReference type="PANTHER" id="PTHR32071">
    <property type="entry name" value="TRANSCRIPTIONAL REGULATORY PROTEIN"/>
    <property type="match status" value="1"/>
</dbReference>
<dbReference type="SUPFAM" id="SSF52540">
    <property type="entry name" value="P-loop containing nucleoside triphosphate hydrolases"/>
    <property type="match status" value="1"/>
</dbReference>
<dbReference type="PROSITE" id="PS50045">
    <property type="entry name" value="SIGMA54_INTERACT_4"/>
    <property type="match status" value="1"/>
</dbReference>
<dbReference type="EMBL" id="JAAKYA010000081">
    <property type="protein sequence ID" value="NGO40131.1"/>
    <property type="molecule type" value="Genomic_DNA"/>
</dbReference>
<dbReference type="Pfam" id="PF00072">
    <property type="entry name" value="Response_reg"/>
    <property type="match status" value="1"/>
</dbReference>
<dbReference type="InterPro" id="IPR002078">
    <property type="entry name" value="Sigma_54_int"/>
</dbReference>
<keyword evidence="1 7" id="KW-0597">Phosphoprotein</keyword>
<dbReference type="CDD" id="cd00009">
    <property type="entry name" value="AAA"/>
    <property type="match status" value="1"/>
</dbReference>